<organism evidence="3 4">
    <name type="scientific">Azospirillum humicireducens</name>
    <dbReference type="NCBI Taxonomy" id="1226968"/>
    <lineage>
        <taxon>Bacteria</taxon>
        <taxon>Pseudomonadati</taxon>
        <taxon>Pseudomonadota</taxon>
        <taxon>Alphaproteobacteria</taxon>
        <taxon>Rhodospirillales</taxon>
        <taxon>Azospirillaceae</taxon>
        <taxon>Azospirillum</taxon>
    </lineage>
</organism>
<dbReference type="FunFam" id="3.10.129.10:FF:000042">
    <property type="entry name" value="MaoC domain protein dehydratase"/>
    <property type="match status" value="1"/>
</dbReference>
<dbReference type="STRING" id="1226968.A6A40_02055"/>
<dbReference type="OrthoDB" id="9800237at2"/>
<keyword evidence="1" id="KW-0456">Lyase</keyword>
<dbReference type="Pfam" id="PF01575">
    <property type="entry name" value="MaoC_dehydratas"/>
    <property type="match status" value="1"/>
</dbReference>
<dbReference type="SUPFAM" id="SSF54637">
    <property type="entry name" value="Thioesterase/thiol ester dehydrase-isomerase"/>
    <property type="match status" value="1"/>
</dbReference>
<evidence type="ECO:0000259" key="2">
    <source>
        <dbReference type="Pfam" id="PF01575"/>
    </source>
</evidence>
<protein>
    <submittedName>
        <fullName evidence="3">(R)-hydratase</fullName>
    </submittedName>
</protein>
<feature type="domain" description="MaoC-like" evidence="2">
    <location>
        <begin position="28"/>
        <end position="127"/>
    </location>
</feature>
<dbReference type="GO" id="GO:0019171">
    <property type="term" value="F:(3R)-hydroxyacyl-[acyl-carrier-protein] dehydratase activity"/>
    <property type="evidence" value="ECO:0007669"/>
    <property type="project" value="TreeGrafter"/>
</dbReference>
<dbReference type="PANTHER" id="PTHR43437:SF3">
    <property type="entry name" value="HYDROXYACYL-THIOESTER DEHYDRATASE TYPE 2, MITOCHONDRIAL"/>
    <property type="match status" value="1"/>
</dbReference>
<dbReference type="InterPro" id="IPR002539">
    <property type="entry name" value="MaoC-like_dom"/>
</dbReference>
<dbReference type="PANTHER" id="PTHR43437">
    <property type="entry name" value="HYDROXYACYL-THIOESTER DEHYDRATASE TYPE 2, MITOCHONDRIAL-RELATED"/>
    <property type="match status" value="1"/>
</dbReference>
<accession>A0A160JDH3</accession>
<evidence type="ECO:0000256" key="1">
    <source>
        <dbReference type="ARBA" id="ARBA00023239"/>
    </source>
</evidence>
<keyword evidence="4" id="KW-1185">Reference proteome</keyword>
<dbReference type="AlphaFoldDB" id="A0A160JDH3"/>
<evidence type="ECO:0000313" key="3">
    <source>
        <dbReference type="EMBL" id="ANC90782.1"/>
    </source>
</evidence>
<proteinExistence type="predicted"/>
<dbReference type="InterPro" id="IPR050965">
    <property type="entry name" value="UPF0336/Enoyl-CoA_hydratase"/>
</dbReference>
<sequence length="149" mass="15955">MDDVRQVRKDTEGYCIEDLSVGMTASFAKTVTEADIVLFAGISGDTNPVHINQEYAATTMFQGRIAHGMLTVGFISAVLGTKLPGPGCIYMSQTLKFKAPVRAGDTVTARATITELIPEKRRCVIKTVCTVGETVVVEGEALLMVPSRG</sequence>
<gene>
    <name evidence="3" type="ORF">A6A40_02055</name>
</gene>
<reference evidence="3 4" key="1">
    <citation type="journal article" date="2013" name="Int. J. Syst. Evol. Microbiol.">
        <title>Azospirillum humicireducens sp. nov., a nitrogen-fixing bacterium isolated from a microbial fuel cell.</title>
        <authorList>
            <person name="Zhou S."/>
            <person name="Han L."/>
            <person name="Wang Y."/>
            <person name="Yang G."/>
            <person name="Zhuang L."/>
            <person name="Hu P."/>
        </authorList>
    </citation>
    <scope>NUCLEOTIDE SEQUENCE [LARGE SCALE GENOMIC DNA]</scope>
    <source>
        <strain evidence="3 4">SgZ-5</strain>
    </source>
</reference>
<dbReference type="InterPro" id="IPR029069">
    <property type="entry name" value="HotDog_dom_sf"/>
</dbReference>
<name>A0A160JDH3_9PROT</name>
<dbReference type="KEGG" id="ahu:A6A40_02055"/>
<evidence type="ECO:0000313" key="4">
    <source>
        <dbReference type="Proteomes" id="UP000077405"/>
    </source>
</evidence>
<dbReference type="CDD" id="cd03449">
    <property type="entry name" value="R_hydratase"/>
    <property type="match status" value="1"/>
</dbReference>
<dbReference type="Proteomes" id="UP000077405">
    <property type="component" value="Chromosome"/>
</dbReference>
<dbReference type="Gene3D" id="3.10.129.10">
    <property type="entry name" value="Hotdog Thioesterase"/>
    <property type="match status" value="1"/>
</dbReference>
<dbReference type="GO" id="GO:0006633">
    <property type="term" value="P:fatty acid biosynthetic process"/>
    <property type="evidence" value="ECO:0007669"/>
    <property type="project" value="TreeGrafter"/>
</dbReference>
<dbReference type="RefSeq" id="WP_012973248.1">
    <property type="nucleotide sequence ID" value="NZ_CP015285.1"/>
</dbReference>
<dbReference type="EMBL" id="CP015285">
    <property type="protein sequence ID" value="ANC90782.1"/>
    <property type="molecule type" value="Genomic_DNA"/>
</dbReference>